<dbReference type="SUPFAM" id="SSF54292">
    <property type="entry name" value="2Fe-2S ferredoxin-like"/>
    <property type="match status" value="1"/>
</dbReference>
<evidence type="ECO:0000259" key="11">
    <source>
        <dbReference type="PROSITE" id="PS51296"/>
    </source>
</evidence>
<dbReference type="SUPFAM" id="SSF63380">
    <property type="entry name" value="Riboflavin synthase domain-like"/>
    <property type="match status" value="1"/>
</dbReference>
<keyword evidence="9" id="KW-0411">Iron-sulfur</keyword>
<dbReference type="GO" id="GO:0051537">
    <property type="term" value="F:2 iron, 2 sulfur cluster binding"/>
    <property type="evidence" value="ECO:0007669"/>
    <property type="project" value="UniProtKB-KW"/>
</dbReference>
<dbReference type="Gene3D" id="2.102.10.10">
    <property type="entry name" value="Rieske [2Fe-2S] iron-sulphur domain"/>
    <property type="match status" value="1"/>
</dbReference>
<dbReference type="Gene3D" id="3.10.20.30">
    <property type="match status" value="1"/>
</dbReference>
<evidence type="ECO:0000256" key="5">
    <source>
        <dbReference type="ARBA" id="ARBA00022714"/>
    </source>
</evidence>
<dbReference type="EMBL" id="QXGH01000024">
    <property type="protein sequence ID" value="RHW25359.1"/>
    <property type="molecule type" value="Genomic_DNA"/>
</dbReference>
<keyword evidence="14" id="KW-1185">Reference proteome</keyword>
<dbReference type="PANTHER" id="PTHR47354:SF1">
    <property type="entry name" value="CARNITINE MONOOXYGENASE REDUCTASE SUBUNIT"/>
    <property type="match status" value="1"/>
</dbReference>
<evidence type="ECO:0000256" key="1">
    <source>
        <dbReference type="ARBA" id="ARBA00001917"/>
    </source>
</evidence>
<name>A0A417XYB7_9ACTN</name>
<feature type="domain" description="2Fe-2S ferredoxin-type" evidence="10">
    <location>
        <begin position="494"/>
        <end position="579"/>
    </location>
</feature>
<dbReference type="InterPro" id="IPR017927">
    <property type="entry name" value="FAD-bd_FR_type"/>
</dbReference>
<comment type="cofactor">
    <cofactor evidence="2">
        <name>FAD</name>
        <dbReference type="ChEBI" id="CHEBI:57692"/>
    </cofactor>
</comment>
<keyword evidence="7" id="KW-0560">Oxidoreductase</keyword>
<dbReference type="PROSITE" id="PS00197">
    <property type="entry name" value="2FE2S_FER_1"/>
    <property type="match status" value="1"/>
</dbReference>
<dbReference type="Proteomes" id="UP000283644">
    <property type="component" value="Unassembled WGS sequence"/>
</dbReference>
<keyword evidence="6" id="KW-0479">Metal-binding</keyword>
<evidence type="ECO:0000256" key="9">
    <source>
        <dbReference type="ARBA" id="ARBA00023014"/>
    </source>
</evidence>
<dbReference type="Pfam" id="PF22290">
    <property type="entry name" value="DmmA-like_N"/>
    <property type="match status" value="1"/>
</dbReference>
<dbReference type="InterPro" id="IPR039261">
    <property type="entry name" value="FNR_nucleotide-bd"/>
</dbReference>
<dbReference type="InterPro" id="IPR036922">
    <property type="entry name" value="Rieske_2Fe-2S_sf"/>
</dbReference>
<dbReference type="InterPro" id="IPR001041">
    <property type="entry name" value="2Fe-2S_ferredoxin-type"/>
</dbReference>
<dbReference type="PRINTS" id="PR00409">
    <property type="entry name" value="PHDIOXRDTASE"/>
</dbReference>
<dbReference type="InterPro" id="IPR017938">
    <property type="entry name" value="Riboflavin_synthase-like_b-brl"/>
</dbReference>
<dbReference type="InterPro" id="IPR036010">
    <property type="entry name" value="2Fe-2S_ferredoxin-like_sf"/>
</dbReference>
<dbReference type="Pfam" id="PF00355">
    <property type="entry name" value="Rieske"/>
    <property type="match status" value="1"/>
</dbReference>
<dbReference type="Pfam" id="PF00111">
    <property type="entry name" value="Fer2"/>
    <property type="match status" value="1"/>
</dbReference>
<dbReference type="InterPro" id="IPR054582">
    <property type="entry name" value="DmmA-like_N"/>
</dbReference>
<dbReference type="OrthoDB" id="3807506at2"/>
<evidence type="ECO:0000256" key="7">
    <source>
        <dbReference type="ARBA" id="ARBA00023002"/>
    </source>
</evidence>
<evidence type="ECO:0000259" key="12">
    <source>
        <dbReference type="PROSITE" id="PS51384"/>
    </source>
</evidence>
<evidence type="ECO:0000256" key="4">
    <source>
        <dbReference type="ARBA" id="ARBA00022643"/>
    </source>
</evidence>
<evidence type="ECO:0000256" key="8">
    <source>
        <dbReference type="ARBA" id="ARBA00023004"/>
    </source>
</evidence>
<dbReference type="PROSITE" id="PS51296">
    <property type="entry name" value="RIESKE"/>
    <property type="match status" value="1"/>
</dbReference>
<evidence type="ECO:0000256" key="3">
    <source>
        <dbReference type="ARBA" id="ARBA00022630"/>
    </source>
</evidence>
<dbReference type="GO" id="GO:0004497">
    <property type="term" value="F:monooxygenase activity"/>
    <property type="evidence" value="ECO:0007669"/>
    <property type="project" value="UniProtKB-ARBA"/>
</dbReference>
<dbReference type="Gene3D" id="3.40.50.80">
    <property type="entry name" value="Nucleotide-binding domain of ferredoxin-NADP reductase (FNR) module"/>
    <property type="match status" value="1"/>
</dbReference>
<keyword evidence="5" id="KW-0001">2Fe-2S</keyword>
<comment type="cofactor">
    <cofactor evidence="1">
        <name>FMN</name>
        <dbReference type="ChEBI" id="CHEBI:58210"/>
    </cofactor>
</comment>
<dbReference type="CDD" id="cd00207">
    <property type="entry name" value="fer2"/>
    <property type="match status" value="1"/>
</dbReference>
<dbReference type="AlphaFoldDB" id="A0A417XYB7"/>
<dbReference type="PROSITE" id="PS51085">
    <property type="entry name" value="2FE2S_FER_2"/>
    <property type="match status" value="1"/>
</dbReference>
<keyword evidence="8" id="KW-0408">Iron</keyword>
<feature type="domain" description="Rieske" evidence="11">
    <location>
        <begin position="10"/>
        <end position="115"/>
    </location>
</feature>
<proteinExistence type="predicted"/>
<dbReference type="GO" id="GO:0046872">
    <property type="term" value="F:metal ion binding"/>
    <property type="evidence" value="ECO:0007669"/>
    <property type="project" value="UniProtKB-KW"/>
</dbReference>
<dbReference type="InterPro" id="IPR006058">
    <property type="entry name" value="2Fe2S_fd_BS"/>
</dbReference>
<dbReference type="PROSITE" id="PS51384">
    <property type="entry name" value="FAD_FR"/>
    <property type="match status" value="1"/>
</dbReference>
<dbReference type="CDD" id="cd06185">
    <property type="entry name" value="PDR_like"/>
    <property type="match status" value="1"/>
</dbReference>
<evidence type="ECO:0000313" key="13">
    <source>
        <dbReference type="EMBL" id="RHW25359.1"/>
    </source>
</evidence>
<keyword evidence="4" id="KW-0288">FMN</keyword>
<comment type="caution">
    <text evidence="13">The sequence shown here is derived from an EMBL/GenBank/DDBJ whole genome shotgun (WGS) entry which is preliminary data.</text>
</comment>
<dbReference type="Gene3D" id="2.40.30.10">
    <property type="entry name" value="Translation factors"/>
    <property type="match status" value="1"/>
</dbReference>
<dbReference type="InterPro" id="IPR017941">
    <property type="entry name" value="Rieske_2Fe-2S"/>
</dbReference>
<evidence type="ECO:0000313" key="14">
    <source>
        <dbReference type="Proteomes" id="UP000283644"/>
    </source>
</evidence>
<dbReference type="InterPro" id="IPR012675">
    <property type="entry name" value="Beta-grasp_dom_sf"/>
</dbReference>
<evidence type="ECO:0000256" key="6">
    <source>
        <dbReference type="ARBA" id="ARBA00022723"/>
    </source>
</evidence>
<dbReference type="SUPFAM" id="SSF50022">
    <property type="entry name" value="ISP domain"/>
    <property type="match status" value="1"/>
</dbReference>
<accession>A0A417XYB7</accession>
<reference evidence="13 14" key="1">
    <citation type="submission" date="2018-09" db="EMBL/GenBank/DDBJ databases">
        <title>Genome sequencing of Nocardioides immobilis CCTCC AB 2017083 for comparison to Nocardioides silvaticus.</title>
        <authorList>
            <person name="Li C."/>
            <person name="Wang G."/>
        </authorList>
    </citation>
    <scope>NUCLEOTIDE SEQUENCE [LARGE SCALE GENOMIC DNA]</scope>
    <source>
        <strain evidence="13 14">CCTCC AB 2017083</strain>
    </source>
</reference>
<protein>
    <submittedName>
        <fullName evidence="13">Oxidoreductase</fullName>
    </submittedName>
</protein>
<sequence length="579" mass="62855">MTSIQPGRAWHPVASSGDAVVRHVFQGRLLGRELAVWRADDGYVNVWENRCLHRGVRLSIAVNDGRELKCQYHGWRYSNRTAECTYIPAHPADAPARTICNRTFAVVERHGLVWTTLELDRPEDLPVLPDDGRPLALRPITVAAPAAQVVDALRSYDAGEDLRLAAEAELLLRFDRGTAPGLTILVQPSDATTSVVRGVLHGVAVVDRDRPPLDLLRLHNRALNRVRARVESDLGPLQAEQQEPELELLSEELAELPPLSRPGRSASLRVRVERKWPAGADVAGFALAPLAGHLPAAQPGAHVDVHLPNGCVRQYSVVNAPGEGDRYVLGVKREPDSQGGSSCLHDVVREGDVLAVSEPRNNFPLRRDAEHTLLVAGGIGATPLLAMAQTLAHHGLDHELHYFAQTEDHLAFRDRLATLGGSVRRHLGLDVAATKARLGEILAGYAPGRQVYLCGPGPMIEAAREVAAQCGWPVEKVHFEYFKNAQEIDKESSFEVALARSCLTVKVLAGQTILEAVREAGVAMPSSCEQGACGTCLARVIEGEPIHQDVYLNDAEKASGEAIMTCVSRSASPRLVLDL</sequence>
<dbReference type="GO" id="GO:0016705">
    <property type="term" value="F:oxidoreductase activity, acting on paired donors, with incorporation or reduction of molecular oxygen"/>
    <property type="evidence" value="ECO:0007669"/>
    <property type="project" value="UniProtKB-ARBA"/>
</dbReference>
<evidence type="ECO:0000256" key="2">
    <source>
        <dbReference type="ARBA" id="ARBA00001974"/>
    </source>
</evidence>
<dbReference type="PANTHER" id="PTHR47354">
    <property type="entry name" value="NADH OXIDOREDUCTASE HCR"/>
    <property type="match status" value="1"/>
</dbReference>
<gene>
    <name evidence="13" type="ORF">D0Z08_19170</name>
</gene>
<dbReference type="InterPro" id="IPR050415">
    <property type="entry name" value="MRET"/>
</dbReference>
<keyword evidence="3" id="KW-0285">Flavoprotein</keyword>
<dbReference type="CDD" id="cd03469">
    <property type="entry name" value="Rieske_RO_Alpha_N"/>
    <property type="match status" value="1"/>
</dbReference>
<dbReference type="SUPFAM" id="SSF52343">
    <property type="entry name" value="Ferredoxin reductase-like, C-terminal NADP-linked domain"/>
    <property type="match status" value="1"/>
</dbReference>
<dbReference type="RefSeq" id="WP_118926874.1">
    <property type="nucleotide sequence ID" value="NZ_QXGH01000024.1"/>
</dbReference>
<organism evidence="13 14">
    <name type="scientific">Nocardioides immobilis</name>
    <dbReference type="NCBI Taxonomy" id="2049295"/>
    <lineage>
        <taxon>Bacteria</taxon>
        <taxon>Bacillati</taxon>
        <taxon>Actinomycetota</taxon>
        <taxon>Actinomycetes</taxon>
        <taxon>Propionibacteriales</taxon>
        <taxon>Nocardioidaceae</taxon>
        <taxon>Nocardioides</taxon>
    </lineage>
</organism>
<evidence type="ECO:0000259" key="10">
    <source>
        <dbReference type="PROSITE" id="PS51085"/>
    </source>
</evidence>
<feature type="domain" description="FAD-binding FR-type" evidence="12">
    <location>
        <begin position="265"/>
        <end position="366"/>
    </location>
</feature>